<dbReference type="AlphaFoldDB" id="A0A067SWB1"/>
<reference evidence="3" key="1">
    <citation type="journal article" date="2014" name="Proc. Natl. Acad. Sci. U.S.A.">
        <title>Extensive sampling of basidiomycete genomes demonstrates inadequacy of the white-rot/brown-rot paradigm for wood decay fungi.</title>
        <authorList>
            <person name="Riley R."/>
            <person name="Salamov A.A."/>
            <person name="Brown D.W."/>
            <person name="Nagy L.G."/>
            <person name="Floudas D."/>
            <person name="Held B.W."/>
            <person name="Levasseur A."/>
            <person name="Lombard V."/>
            <person name="Morin E."/>
            <person name="Otillar R."/>
            <person name="Lindquist E.A."/>
            <person name="Sun H."/>
            <person name="LaButti K.M."/>
            <person name="Schmutz J."/>
            <person name="Jabbour D."/>
            <person name="Luo H."/>
            <person name="Baker S.E."/>
            <person name="Pisabarro A.G."/>
            <person name="Walton J.D."/>
            <person name="Blanchette R.A."/>
            <person name="Henrissat B."/>
            <person name="Martin F."/>
            <person name="Cullen D."/>
            <person name="Hibbett D.S."/>
            <person name="Grigoriev I.V."/>
        </authorList>
    </citation>
    <scope>NUCLEOTIDE SEQUENCE [LARGE SCALE GENOMIC DNA]</scope>
    <source>
        <strain evidence="3">CBS 339.88</strain>
    </source>
</reference>
<feature type="compositionally biased region" description="Basic and acidic residues" evidence="1">
    <location>
        <begin position="1"/>
        <end position="14"/>
    </location>
</feature>
<dbReference type="Proteomes" id="UP000027222">
    <property type="component" value="Unassembled WGS sequence"/>
</dbReference>
<protein>
    <submittedName>
        <fullName evidence="2">Uncharacterized protein</fullName>
    </submittedName>
</protein>
<accession>A0A067SWB1</accession>
<dbReference type="HOGENOM" id="CLU_550993_0_0_1"/>
<gene>
    <name evidence="2" type="ORF">GALMADRAFT_1344152</name>
</gene>
<evidence type="ECO:0000256" key="1">
    <source>
        <dbReference type="SAM" id="MobiDB-lite"/>
    </source>
</evidence>
<dbReference type="EMBL" id="KL142390">
    <property type="protein sequence ID" value="KDR71939.1"/>
    <property type="molecule type" value="Genomic_DNA"/>
</dbReference>
<feature type="compositionally biased region" description="Polar residues" evidence="1">
    <location>
        <begin position="83"/>
        <end position="94"/>
    </location>
</feature>
<evidence type="ECO:0000313" key="3">
    <source>
        <dbReference type="Proteomes" id="UP000027222"/>
    </source>
</evidence>
<feature type="region of interest" description="Disordered" evidence="1">
    <location>
        <begin position="318"/>
        <end position="337"/>
    </location>
</feature>
<evidence type="ECO:0000313" key="2">
    <source>
        <dbReference type="EMBL" id="KDR71939.1"/>
    </source>
</evidence>
<feature type="region of interest" description="Disordered" evidence="1">
    <location>
        <begin position="1"/>
        <end position="27"/>
    </location>
</feature>
<sequence length="495" mass="54202">MADDTAEPRDEIKAGDTSGDQPTDAPSWASFFSSRSLMVKTLGYGAGGGAAGAITAGGEDEHHQQCFSIDLGSITDLSHTHKFSQTLPPNTNFPSSPPRSAPSGTGSLAGRRRKHIAFCLSFRHASGLFYPGRRCPSTLYIFPTSVAGRGGGCGESTILTFPGRHLSRSGWYPAGPAIRVSCHHQLVQCGEVVGGFQPAAQPPLCWAEEAELVWGAVGVVRKIKTEQEKAAKWGQSLLGIQVSIGYHEPQWTTDTLASGPMLNHRTGKRRTFRPISITTFSLARCKVCRLNMGMLRLVLTFTVQPAWASPRISKTLSRSASLRQPRGRKTIQSSNSNGRTLKSYLSPWRRVAFDVFTCKKLSKNLKLSPNSPCIPAPDFAQLDPRFNPCSELHPTRPFSIALSIDPYDQLPRASARYQSSSTAPFRPPSFSTSFLGQRQRRIGAEEGARAEEETMSLRGLTLRLGTIQAEGDRIENRILLELQYDRMQSTGESRH</sequence>
<name>A0A067SWB1_GALM3</name>
<organism evidence="2 3">
    <name type="scientific">Galerina marginata (strain CBS 339.88)</name>
    <dbReference type="NCBI Taxonomy" id="685588"/>
    <lineage>
        <taxon>Eukaryota</taxon>
        <taxon>Fungi</taxon>
        <taxon>Dikarya</taxon>
        <taxon>Basidiomycota</taxon>
        <taxon>Agaricomycotina</taxon>
        <taxon>Agaricomycetes</taxon>
        <taxon>Agaricomycetidae</taxon>
        <taxon>Agaricales</taxon>
        <taxon>Agaricineae</taxon>
        <taxon>Strophariaceae</taxon>
        <taxon>Galerina</taxon>
    </lineage>
</organism>
<keyword evidence="3" id="KW-1185">Reference proteome</keyword>
<proteinExistence type="predicted"/>
<feature type="region of interest" description="Disordered" evidence="1">
    <location>
        <begin position="81"/>
        <end position="109"/>
    </location>
</feature>